<dbReference type="PANTHER" id="PTHR43863:SF2">
    <property type="entry name" value="MALTASE-GLUCOAMYLASE"/>
    <property type="match status" value="1"/>
</dbReference>
<evidence type="ECO:0000313" key="6">
    <source>
        <dbReference type="Proteomes" id="UP000011676"/>
    </source>
</evidence>
<sequence>MEKIIREGSVRFSIITNSLLRIEEDIEKVFEDRPSTTVLNRSFGEVNAEIIRNHNNHILEIVTPSFHLYYDGGSLSPISLYVDIKKSSSLYHNRWFFGKKNGTKNLKGTVRTLDRADGEVPLEDGLMSKDGFSSLDDSTNFLYIKDSDSFVARRKGTVDLYLFCYGRDYQDELTDFYRLTGFPPMLPRFALGNWWSRFFPYTQDGYIELMRQFNKRLIPISVSVLDMDWHRRKIPQKYGSGWTGYSWNRDLFPNPKEFIDWLHTDGKKVALNVHPAAGIRAFEDQYKEVAKRLRLNVDTEEPATFDLEDETFRKVYFENIHHPLEREGVDFWWIDWQQGAAKTLDKMDPLWLLNYYHYEDNKKSHNGGLTLSRYAGPGSHRYPVGFSGDTVISWDSLSFQPYFTSTAANIGYTWWSHDIGGHMKGRFDGELATRWIQFGVFSPINRLHSSDNRFSGKEPWNYGRDFEEAQEYFLRLRAKLIPYIDTANYKTHAFGIPINRPLYYEWPEQEKAYQFKNEYLFGSEMIVSPITRPHDKVTQSSFSETWLPKGEWVDYFTHLVYKGNTVIKIYRNLDSFPVFVRKGSIIVTNQNYMSYADVLPDKINIEIFTGKDAAFDLYENSQGTVAKTSFNWNEVSQKLDIIVDDPHKIIPKTRTFSKTIYKFHIDDVFDEIDKRLKQAYTEFNLKQQIYDAFIDCDYEYGSFINLLNTVEDIDLRNSISEIAYIRESYNK</sequence>
<dbReference type="Proteomes" id="UP000011676">
    <property type="component" value="Unassembled WGS sequence"/>
</dbReference>
<dbReference type="InterPro" id="IPR048395">
    <property type="entry name" value="Glyco_hydro_31_C"/>
</dbReference>
<comment type="similarity">
    <text evidence="1 2">Belongs to the glycosyl hydrolase 31 family.</text>
</comment>
<comment type="caution">
    <text evidence="5">The sequence shown here is derived from an EMBL/GenBank/DDBJ whole genome shotgun (WGS) entry which is preliminary data.</text>
</comment>
<dbReference type="InterPro" id="IPR013780">
    <property type="entry name" value="Glyco_hydro_b"/>
</dbReference>
<dbReference type="RefSeq" id="WP_002283774.1">
    <property type="nucleotide sequence ID" value="NZ_AHSR01000038.1"/>
</dbReference>
<protein>
    <submittedName>
        <fullName evidence="5">Putative alpha-glucosidase</fullName>
    </submittedName>
</protein>
<dbReference type="AlphaFoldDB" id="A0A829BFY5"/>
<dbReference type="PANTHER" id="PTHR43863">
    <property type="entry name" value="HYDROLASE, PUTATIVE (AFU_ORTHOLOGUE AFUA_1G03140)-RELATED"/>
    <property type="match status" value="1"/>
</dbReference>
<dbReference type="SUPFAM" id="SSF51011">
    <property type="entry name" value="Glycosyl hydrolase domain"/>
    <property type="match status" value="1"/>
</dbReference>
<reference evidence="5 6" key="1">
    <citation type="journal article" date="2013" name="Mol. Biol. Evol.">
        <title>Evolutionary and population genomics of the cavity causing bacteria Streptococcus mutans.</title>
        <authorList>
            <person name="Cornejo O.E."/>
            <person name="Lefebure T."/>
            <person name="Pavinski Bitar P.D."/>
            <person name="Lang P."/>
            <person name="Richards V.P."/>
            <person name="Eilertson K."/>
            <person name="Do T."/>
            <person name="Beighton D."/>
            <person name="Zeng L."/>
            <person name="Ahn S.J."/>
            <person name="Burne R.A."/>
            <person name="Siepel A."/>
            <person name="Bustamante C.D."/>
            <person name="Stanhope M.J."/>
        </authorList>
    </citation>
    <scope>NUCLEOTIDE SEQUENCE [LARGE SCALE GENOMIC DNA]</scope>
    <source>
        <strain evidence="5 6">SM6</strain>
    </source>
</reference>
<dbReference type="InterPro" id="IPR051816">
    <property type="entry name" value="Glycosyl_Hydrolase_31"/>
</dbReference>
<evidence type="ECO:0000313" key="5">
    <source>
        <dbReference type="EMBL" id="EMC22877.1"/>
    </source>
</evidence>
<dbReference type="Gene3D" id="3.20.20.80">
    <property type="entry name" value="Glycosidases"/>
    <property type="match status" value="1"/>
</dbReference>
<dbReference type="Pfam" id="PF01055">
    <property type="entry name" value="Glyco_hydro_31_2nd"/>
    <property type="match status" value="1"/>
</dbReference>
<keyword evidence="2" id="KW-0326">Glycosidase</keyword>
<dbReference type="InterPro" id="IPR000322">
    <property type="entry name" value="Glyco_hydro_31_TIM"/>
</dbReference>
<accession>A0A829BFY5</accession>
<evidence type="ECO:0000259" key="4">
    <source>
        <dbReference type="Pfam" id="PF21365"/>
    </source>
</evidence>
<evidence type="ECO:0000256" key="2">
    <source>
        <dbReference type="RuleBase" id="RU361185"/>
    </source>
</evidence>
<dbReference type="CDD" id="cd06595">
    <property type="entry name" value="GH31_u1"/>
    <property type="match status" value="1"/>
</dbReference>
<dbReference type="GO" id="GO:0004553">
    <property type="term" value="F:hydrolase activity, hydrolyzing O-glycosyl compounds"/>
    <property type="evidence" value="ECO:0007669"/>
    <property type="project" value="InterPro"/>
</dbReference>
<keyword evidence="2" id="KW-0378">Hydrolase</keyword>
<name>A0A829BFY5_STRMG</name>
<dbReference type="Pfam" id="PF21365">
    <property type="entry name" value="Glyco_hydro_31_3rd"/>
    <property type="match status" value="1"/>
</dbReference>
<dbReference type="Gene3D" id="2.60.40.1180">
    <property type="entry name" value="Golgi alpha-mannosidase II"/>
    <property type="match status" value="1"/>
</dbReference>
<evidence type="ECO:0000256" key="1">
    <source>
        <dbReference type="ARBA" id="ARBA00007806"/>
    </source>
</evidence>
<organism evidence="5 6">
    <name type="scientific">Streptococcus mutans SM6</name>
    <dbReference type="NCBI Taxonomy" id="857119"/>
    <lineage>
        <taxon>Bacteria</taxon>
        <taxon>Bacillati</taxon>
        <taxon>Bacillota</taxon>
        <taxon>Bacilli</taxon>
        <taxon>Lactobacillales</taxon>
        <taxon>Streptococcaceae</taxon>
        <taxon>Streptococcus</taxon>
    </lineage>
</organism>
<dbReference type="InterPro" id="IPR017853">
    <property type="entry name" value="GH"/>
</dbReference>
<feature type="domain" description="Glycoside hydrolase family 31 TIM barrel" evidence="3">
    <location>
        <begin position="183"/>
        <end position="486"/>
    </location>
</feature>
<dbReference type="SUPFAM" id="SSF51445">
    <property type="entry name" value="(Trans)glycosidases"/>
    <property type="match status" value="1"/>
</dbReference>
<proteinExistence type="inferred from homology"/>
<feature type="domain" description="Glycosyl hydrolase family 31 C-terminal" evidence="4">
    <location>
        <begin position="495"/>
        <end position="586"/>
    </location>
</feature>
<gene>
    <name evidence="5" type="ORF">SMU82_08071</name>
</gene>
<dbReference type="GO" id="GO:0005975">
    <property type="term" value="P:carbohydrate metabolic process"/>
    <property type="evidence" value="ECO:0007669"/>
    <property type="project" value="InterPro"/>
</dbReference>
<dbReference type="EMBL" id="AHSR01000038">
    <property type="protein sequence ID" value="EMC22877.1"/>
    <property type="molecule type" value="Genomic_DNA"/>
</dbReference>
<evidence type="ECO:0000259" key="3">
    <source>
        <dbReference type="Pfam" id="PF01055"/>
    </source>
</evidence>